<keyword evidence="3 6" id="KW-0808">Transferase</keyword>
<dbReference type="AlphaFoldDB" id="A0A9C7PW65"/>
<dbReference type="FunFam" id="3.40.630.30:FF:000105">
    <property type="entry name" value="Glucosamine 6-phosphate N-acetyltransferase"/>
    <property type="match status" value="1"/>
</dbReference>
<dbReference type="InterPro" id="IPR000182">
    <property type="entry name" value="GNAT_dom"/>
</dbReference>
<feature type="domain" description="N-acetyltransferase" evidence="7">
    <location>
        <begin position="7"/>
        <end position="151"/>
    </location>
</feature>
<dbReference type="GO" id="GO:0004343">
    <property type="term" value="F:glucosamine 6-phosphate N-acetyltransferase activity"/>
    <property type="evidence" value="ECO:0007669"/>
    <property type="project" value="UniProtKB-UniRule"/>
</dbReference>
<keyword evidence="4 6" id="KW-0012">Acyltransferase</keyword>
<organism evidence="9 10">
    <name type="scientific">Galdieria partita</name>
    <dbReference type="NCBI Taxonomy" id="83374"/>
    <lineage>
        <taxon>Eukaryota</taxon>
        <taxon>Rhodophyta</taxon>
        <taxon>Bangiophyceae</taxon>
        <taxon>Galdieriales</taxon>
        <taxon>Galdieriaceae</taxon>
        <taxon>Galdieria</taxon>
    </lineage>
</organism>
<dbReference type="PROSITE" id="PS51186">
    <property type="entry name" value="GNAT"/>
    <property type="match status" value="1"/>
</dbReference>
<evidence type="ECO:0000256" key="5">
    <source>
        <dbReference type="ARBA" id="ARBA00048964"/>
    </source>
</evidence>
<dbReference type="PANTHER" id="PTHR13355:SF11">
    <property type="entry name" value="GLUCOSAMINE 6-PHOSPHATE N-ACETYLTRANSFERASE"/>
    <property type="match status" value="1"/>
</dbReference>
<dbReference type="EC" id="2.3.1.4" evidence="6"/>
<dbReference type="PANTHER" id="PTHR13355">
    <property type="entry name" value="GLUCOSAMINE 6-PHOSPHATE N-ACETYLTRANSFERASE"/>
    <property type="match status" value="1"/>
</dbReference>
<dbReference type="EMBL" id="BQMJ01000009">
    <property type="protein sequence ID" value="GJQ09467.1"/>
    <property type="molecule type" value="Genomic_DNA"/>
</dbReference>
<comment type="caution">
    <text evidence="9">The sequence shown here is derived from an EMBL/GenBank/DDBJ whole genome shotgun (WGS) entry which is preliminary data.</text>
</comment>
<dbReference type="InterPro" id="IPR016181">
    <property type="entry name" value="Acyl_CoA_acyltransferase"/>
</dbReference>
<evidence type="ECO:0000256" key="4">
    <source>
        <dbReference type="ARBA" id="ARBA00023315"/>
    </source>
</evidence>
<dbReference type="Gene3D" id="3.40.630.30">
    <property type="match status" value="1"/>
</dbReference>
<dbReference type="GO" id="GO:0006048">
    <property type="term" value="P:UDP-N-acetylglucosamine biosynthetic process"/>
    <property type="evidence" value="ECO:0007669"/>
    <property type="project" value="UniProtKB-UniRule"/>
</dbReference>
<reference evidence="9" key="2">
    <citation type="submission" date="2022-01" db="EMBL/GenBank/DDBJ databases">
        <authorList>
            <person name="Hirooka S."/>
            <person name="Miyagishima S.Y."/>
        </authorList>
    </citation>
    <scope>NUCLEOTIDE SEQUENCE</scope>
    <source>
        <strain evidence="9">NBRC 102759</strain>
    </source>
</reference>
<accession>A0A9C7PW65</accession>
<dbReference type="Proteomes" id="UP001061958">
    <property type="component" value="Unassembled WGS sequence"/>
</dbReference>
<dbReference type="SUPFAM" id="SSF55729">
    <property type="entry name" value="Acyl-CoA N-acyltransferases (Nat)"/>
    <property type="match status" value="1"/>
</dbReference>
<comment type="pathway">
    <text evidence="1 6">Nucleotide-sugar biosynthesis; UDP-N-acetyl-alpha-D-glucosamine biosynthesis; N-acetyl-alpha-D-glucosamine 1-phosphate from alpha-D-glucosamine 6-phosphate (route I): step 1/2.</text>
</comment>
<dbReference type="EMBL" id="BQMJ01000028">
    <property type="protein sequence ID" value="GJQ11953.1"/>
    <property type="molecule type" value="Genomic_DNA"/>
</dbReference>
<dbReference type="CDD" id="cd04301">
    <property type="entry name" value="NAT_SF"/>
    <property type="match status" value="1"/>
</dbReference>
<comment type="catalytic activity">
    <reaction evidence="5 6">
        <text>D-glucosamine 6-phosphate + acetyl-CoA = N-acetyl-D-glucosamine 6-phosphate + CoA + H(+)</text>
        <dbReference type="Rhea" id="RHEA:10292"/>
        <dbReference type="ChEBI" id="CHEBI:15378"/>
        <dbReference type="ChEBI" id="CHEBI:57287"/>
        <dbReference type="ChEBI" id="CHEBI:57288"/>
        <dbReference type="ChEBI" id="CHEBI:57513"/>
        <dbReference type="ChEBI" id="CHEBI:58725"/>
        <dbReference type="EC" id="2.3.1.4"/>
    </reaction>
</comment>
<keyword evidence="10" id="KW-1185">Reference proteome</keyword>
<evidence type="ECO:0000313" key="9">
    <source>
        <dbReference type="EMBL" id="GJQ11953.1"/>
    </source>
</evidence>
<evidence type="ECO:0000256" key="3">
    <source>
        <dbReference type="ARBA" id="ARBA00022679"/>
    </source>
</evidence>
<evidence type="ECO:0000256" key="2">
    <source>
        <dbReference type="ARBA" id="ARBA00006048"/>
    </source>
</evidence>
<sequence length="151" mass="17086">MSSKENIVWRSLSSNDFEKGYIALLSELSTVGNVDKSAFLGRLHQLQQLPDYYILVAEDTNKSTVVASGTLLVELKFLHECQSVGHIEDIIVSKLYRGLGLGKVLIETLVQEAKNRNCYKVILNCSPGNVGFYEKCNFVQHELQMVQYFHK</sequence>
<reference evidence="9" key="1">
    <citation type="journal article" date="2022" name="Proc. Natl. Acad. Sci. U.S.A.">
        <title>Life cycle and functional genomics of the unicellular red alga Galdieria for elucidating algal and plant evolution and industrial use.</title>
        <authorList>
            <person name="Hirooka S."/>
            <person name="Itabashi T."/>
            <person name="Ichinose T.M."/>
            <person name="Onuma R."/>
            <person name="Fujiwara T."/>
            <person name="Yamashita S."/>
            <person name="Jong L.W."/>
            <person name="Tomita R."/>
            <person name="Iwane A.H."/>
            <person name="Miyagishima S.Y."/>
        </authorList>
    </citation>
    <scope>NUCLEOTIDE SEQUENCE</scope>
    <source>
        <strain evidence="9">NBRC 102759</strain>
    </source>
</reference>
<protein>
    <recommendedName>
        <fullName evidence="6">Glucosamine 6-phosphate N-acetyltransferase</fullName>
        <ecNumber evidence="6">2.3.1.4</ecNumber>
    </recommendedName>
</protein>
<dbReference type="OrthoDB" id="4135at2759"/>
<comment type="similarity">
    <text evidence="2 6">Belongs to the acetyltransferase family. GNA1 subfamily.</text>
</comment>
<evidence type="ECO:0000313" key="8">
    <source>
        <dbReference type="EMBL" id="GJQ09467.1"/>
    </source>
</evidence>
<dbReference type="Pfam" id="PF00583">
    <property type="entry name" value="Acetyltransf_1"/>
    <property type="match status" value="1"/>
</dbReference>
<proteinExistence type="inferred from homology"/>
<evidence type="ECO:0000259" key="7">
    <source>
        <dbReference type="PROSITE" id="PS51186"/>
    </source>
</evidence>
<evidence type="ECO:0000256" key="6">
    <source>
        <dbReference type="RuleBase" id="RU365086"/>
    </source>
</evidence>
<evidence type="ECO:0000256" key="1">
    <source>
        <dbReference type="ARBA" id="ARBA00004832"/>
    </source>
</evidence>
<evidence type="ECO:0000313" key="10">
    <source>
        <dbReference type="Proteomes" id="UP001061958"/>
    </source>
</evidence>
<gene>
    <name evidence="8" type="ORF">GpartN1_g1258.t1</name>
    <name evidence="9" type="ORF">GpartN1_g3744.t1</name>
</gene>
<dbReference type="InterPro" id="IPR039143">
    <property type="entry name" value="GNPNAT1-like"/>
</dbReference>
<name>A0A9C7PW65_9RHOD</name>